<gene>
    <name evidence="1" type="ORF">SVUK_LOCUS8077</name>
</gene>
<protein>
    <submittedName>
        <fullName evidence="1">Uncharacterized protein</fullName>
    </submittedName>
</protein>
<organism evidence="1 2">
    <name type="scientific">Strongylus vulgaris</name>
    <name type="common">Blood worm</name>
    <dbReference type="NCBI Taxonomy" id="40348"/>
    <lineage>
        <taxon>Eukaryota</taxon>
        <taxon>Metazoa</taxon>
        <taxon>Ecdysozoa</taxon>
        <taxon>Nematoda</taxon>
        <taxon>Chromadorea</taxon>
        <taxon>Rhabditida</taxon>
        <taxon>Rhabditina</taxon>
        <taxon>Rhabditomorpha</taxon>
        <taxon>Strongyloidea</taxon>
        <taxon>Strongylidae</taxon>
        <taxon>Strongylus</taxon>
    </lineage>
</organism>
<evidence type="ECO:0000313" key="2">
    <source>
        <dbReference type="Proteomes" id="UP000270094"/>
    </source>
</evidence>
<dbReference type="EMBL" id="UYYB01028757">
    <property type="protein sequence ID" value="VDM73079.1"/>
    <property type="molecule type" value="Genomic_DNA"/>
</dbReference>
<dbReference type="Proteomes" id="UP000270094">
    <property type="component" value="Unassembled WGS sequence"/>
</dbReference>
<sequence>MAQEREELGTRTQLNHPCKSGIQGLPCSGRFLGAPGAIKQNPPLEPGKTPLTWLAVGRSSRRPAVCPELFLARECTNGEQTLQRKNACGNIMGCATDRPKRISLP</sequence>
<dbReference type="AlphaFoldDB" id="A0A3P7J0L1"/>
<reference evidence="1 2" key="1">
    <citation type="submission" date="2018-11" db="EMBL/GenBank/DDBJ databases">
        <authorList>
            <consortium name="Pathogen Informatics"/>
        </authorList>
    </citation>
    <scope>NUCLEOTIDE SEQUENCE [LARGE SCALE GENOMIC DNA]</scope>
</reference>
<proteinExistence type="predicted"/>
<evidence type="ECO:0000313" key="1">
    <source>
        <dbReference type="EMBL" id="VDM73079.1"/>
    </source>
</evidence>
<name>A0A3P7J0L1_STRVU</name>
<keyword evidence="2" id="KW-1185">Reference proteome</keyword>
<accession>A0A3P7J0L1</accession>